<name>A0A4P2R129_SORCE</name>
<evidence type="ECO:0000313" key="3">
    <source>
        <dbReference type="Proteomes" id="UP000295497"/>
    </source>
</evidence>
<dbReference type="Proteomes" id="UP000295497">
    <property type="component" value="Chromosome"/>
</dbReference>
<dbReference type="InterPro" id="IPR011256">
    <property type="entry name" value="Reg_factor_effector_dom_sf"/>
</dbReference>
<accession>A0A4P2R129</accession>
<dbReference type="RefSeq" id="WP_129579403.1">
    <property type="nucleotide sequence ID" value="NZ_CP012672.1"/>
</dbReference>
<evidence type="ECO:0000256" key="1">
    <source>
        <dbReference type="SAM" id="MobiDB-lite"/>
    </source>
</evidence>
<protein>
    <recommendedName>
        <fullName evidence="4">Bacterial transcription activator effector binding domain-containing protein</fullName>
    </recommendedName>
</protein>
<organism evidence="2 3">
    <name type="scientific">Sorangium cellulosum</name>
    <name type="common">Polyangium cellulosum</name>
    <dbReference type="NCBI Taxonomy" id="56"/>
    <lineage>
        <taxon>Bacteria</taxon>
        <taxon>Pseudomonadati</taxon>
        <taxon>Myxococcota</taxon>
        <taxon>Polyangia</taxon>
        <taxon>Polyangiales</taxon>
        <taxon>Polyangiaceae</taxon>
        <taxon>Sorangium</taxon>
    </lineage>
</organism>
<proteinExistence type="predicted"/>
<dbReference type="AlphaFoldDB" id="A0A4P2R129"/>
<reference evidence="2 3" key="1">
    <citation type="submission" date="2015-09" db="EMBL/GenBank/DDBJ databases">
        <title>Sorangium comparison.</title>
        <authorList>
            <person name="Zaburannyi N."/>
            <person name="Bunk B."/>
            <person name="Overmann J."/>
            <person name="Mueller R."/>
        </authorList>
    </citation>
    <scope>NUCLEOTIDE SEQUENCE [LARGE SCALE GENOMIC DNA]</scope>
    <source>
        <strain evidence="2 3">So ce836</strain>
    </source>
</reference>
<sequence length="204" mass="21683">MSSDEPPPKHLGRPRGRGAPATAATAAAAAATTGAYDVEETWRQTARALVVPLERALTLPALRAAFARLTAVAARQKLTIAEDPLFGLRGDPENDPPARWGYEAVLPIRGAARREGDVTVLRIDGGMHLAATTPRGLDDLKRLYGYLLGAHFPAKHQQLARPYILHRLADGQARAPDEATTVAVYAPAVLSIAPVPVPADEPEA</sequence>
<dbReference type="Gene3D" id="3.20.80.10">
    <property type="entry name" value="Regulatory factor, effector binding domain"/>
    <property type="match status" value="1"/>
</dbReference>
<dbReference type="SUPFAM" id="SSF55136">
    <property type="entry name" value="Probable bacterial effector-binding domain"/>
    <property type="match status" value="1"/>
</dbReference>
<feature type="region of interest" description="Disordered" evidence="1">
    <location>
        <begin position="1"/>
        <end position="25"/>
    </location>
</feature>
<evidence type="ECO:0000313" key="2">
    <source>
        <dbReference type="EMBL" id="AUX36629.1"/>
    </source>
</evidence>
<gene>
    <name evidence="2" type="ORF">SOCE836_088370</name>
</gene>
<dbReference type="EMBL" id="CP012672">
    <property type="protein sequence ID" value="AUX36629.1"/>
    <property type="molecule type" value="Genomic_DNA"/>
</dbReference>
<evidence type="ECO:0008006" key="4">
    <source>
        <dbReference type="Google" id="ProtNLM"/>
    </source>
</evidence>